<sequence>MLYKNGAKGGTVYVNGSRTAQVLSLEKEAKEEPSQDLINMKEKLRGDRQDREIGNEVDNICPLCNEGVGYGNNDPNLLYEIALDNLKRAQSRGGDQAIIRNYGEVDRIIFGGKNTLKEKNIRNEIKFFALKNAFPNNFKTIHAFGEFQIDLNLGKAFATLENHLDTLKEASLIKKIGKETEQINSLINQNKSVEEILYHIEKNIINYSSEQSQRENEKMIGEIAQEVYKKIEKMSLTDETMNGISSGLKSLDKVTNGFQKGDLVILAARPSMGKTSLALKFLFEATNKLRPDEYCVFFSLEMNNEQIVQRIMSMASNVPSEKIRNYKSLSDTDKLNLQTIADKFSRLRMIINDSPNIHINDIQSSLRKISISKKISLVVIDYLQLISSTNNSLSTQEKMSEISRKVKQIARQFDVPVIALSQLSRTPEKREDKRPIMSDLRDSGAIEQDADIVMFLYRDDYYNKKGDANMMSPTELIIKKHRNGPTGTEDIFRAFSFFNPLELKVVIIGQDPYPSEHADGLAFRTESIKCKKYLSNSKFLILESPHPSPLSCYRGFFGNNHFQITNNYLKLKNTNEIR</sequence>
<dbReference type="GO" id="GO:0005524">
    <property type="term" value="F:ATP binding"/>
    <property type="evidence" value="ECO:0007669"/>
    <property type="project" value="InterPro"/>
</dbReference>
<dbReference type="PROSITE" id="PS51199">
    <property type="entry name" value="SF4_HELICASE"/>
    <property type="match status" value="1"/>
</dbReference>
<evidence type="ECO:0000256" key="1">
    <source>
        <dbReference type="ARBA" id="ARBA00008184"/>
    </source>
</evidence>
<gene>
    <name evidence="8" type="primary">106064489</name>
</gene>
<organism evidence="8 9">
    <name type="scientific">Biomphalaria glabrata</name>
    <name type="common">Bloodfluke planorb</name>
    <name type="synonym">Freshwater snail</name>
    <dbReference type="NCBI Taxonomy" id="6526"/>
    <lineage>
        <taxon>Eukaryota</taxon>
        <taxon>Metazoa</taxon>
        <taxon>Spiralia</taxon>
        <taxon>Lophotrochozoa</taxon>
        <taxon>Mollusca</taxon>
        <taxon>Gastropoda</taxon>
        <taxon>Heterobranchia</taxon>
        <taxon>Euthyneura</taxon>
        <taxon>Panpulmonata</taxon>
        <taxon>Hygrophila</taxon>
        <taxon>Lymnaeoidea</taxon>
        <taxon>Planorbidae</taxon>
        <taxon>Biomphalaria</taxon>
    </lineage>
</organism>
<keyword evidence="4" id="KW-0234">DNA repair</keyword>
<dbReference type="AlphaFoldDB" id="A0A2C9JR50"/>
<dbReference type="GO" id="GO:0003678">
    <property type="term" value="F:DNA helicase activity"/>
    <property type="evidence" value="ECO:0007669"/>
    <property type="project" value="InterPro"/>
</dbReference>
<keyword evidence="3" id="KW-0378">Hydrolase</keyword>
<keyword evidence="2" id="KW-0227">DNA damage</keyword>
<dbReference type="Gene3D" id="3.40.50.300">
    <property type="entry name" value="P-loop containing nucleotide triphosphate hydrolases"/>
    <property type="match status" value="1"/>
</dbReference>
<dbReference type="InterPro" id="IPR018085">
    <property type="entry name" value="Ura-DNA_Glyclase_AS"/>
</dbReference>
<protein>
    <submittedName>
        <fullName evidence="8">Uncharacterized protein</fullName>
    </submittedName>
</protein>
<reference evidence="8" key="1">
    <citation type="submission" date="2020-05" db="UniProtKB">
        <authorList>
            <consortium name="EnsemblMetazoa"/>
        </authorList>
    </citation>
    <scope>IDENTIFICATION</scope>
    <source>
        <strain evidence="8">BB02</strain>
    </source>
</reference>
<comment type="similarity">
    <text evidence="1">Belongs to the uracil-DNA glycosylase (UDG) superfamily. UNG family.</text>
</comment>
<dbReference type="Gene3D" id="3.40.470.10">
    <property type="entry name" value="Uracil-DNA glycosylase-like domain"/>
    <property type="match status" value="1"/>
</dbReference>
<dbReference type="SUPFAM" id="SSF52141">
    <property type="entry name" value="Uracil-DNA glycosylase-like"/>
    <property type="match status" value="1"/>
</dbReference>
<feature type="domain" description="SF4 helicase" evidence="7">
    <location>
        <begin position="237"/>
        <end position="507"/>
    </location>
</feature>
<dbReference type="CDD" id="cd00984">
    <property type="entry name" value="DnaB_C"/>
    <property type="match status" value="1"/>
</dbReference>
<evidence type="ECO:0000256" key="5">
    <source>
        <dbReference type="PROSITE-ProRule" id="PRU10072"/>
    </source>
</evidence>
<dbReference type="InterPro" id="IPR036895">
    <property type="entry name" value="Uracil-DNA_glycosylase-like_sf"/>
</dbReference>
<dbReference type="VEuPathDB" id="VectorBase:BGLB006672"/>
<dbReference type="PROSITE" id="PS00130">
    <property type="entry name" value="U_DNA_GLYCOSYLASE"/>
    <property type="match status" value="1"/>
</dbReference>
<evidence type="ECO:0000259" key="6">
    <source>
        <dbReference type="PROSITE" id="PS50162"/>
    </source>
</evidence>
<name>A0A2C9JR50_BIOGL</name>
<dbReference type="InterPro" id="IPR027417">
    <property type="entry name" value="P-loop_NTPase"/>
</dbReference>
<dbReference type="EnsemblMetazoa" id="BGLB006672-RB">
    <property type="protein sequence ID" value="BGLB006672-PB"/>
    <property type="gene ID" value="BGLB006672"/>
</dbReference>
<evidence type="ECO:0000256" key="3">
    <source>
        <dbReference type="ARBA" id="ARBA00022801"/>
    </source>
</evidence>
<dbReference type="STRING" id="6526.A0A2C9JR50"/>
<evidence type="ECO:0000256" key="4">
    <source>
        <dbReference type="ARBA" id="ARBA00023204"/>
    </source>
</evidence>
<evidence type="ECO:0000313" key="9">
    <source>
        <dbReference type="Proteomes" id="UP000076420"/>
    </source>
</evidence>
<dbReference type="GO" id="GO:0140664">
    <property type="term" value="F:ATP-dependent DNA damage sensor activity"/>
    <property type="evidence" value="ECO:0007669"/>
    <property type="project" value="InterPro"/>
</dbReference>
<dbReference type="GO" id="GO:0003677">
    <property type="term" value="F:DNA binding"/>
    <property type="evidence" value="ECO:0007669"/>
    <property type="project" value="InterPro"/>
</dbReference>
<dbReference type="Pfam" id="PF03796">
    <property type="entry name" value="DnaB_C"/>
    <property type="match status" value="1"/>
</dbReference>
<dbReference type="PANTHER" id="PTHR30153">
    <property type="entry name" value="REPLICATIVE DNA HELICASE DNAB"/>
    <property type="match status" value="1"/>
</dbReference>
<dbReference type="GO" id="GO:0005829">
    <property type="term" value="C:cytosol"/>
    <property type="evidence" value="ECO:0007669"/>
    <property type="project" value="TreeGrafter"/>
</dbReference>
<dbReference type="GO" id="GO:0006260">
    <property type="term" value="P:DNA replication"/>
    <property type="evidence" value="ECO:0007669"/>
    <property type="project" value="InterPro"/>
</dbReference>
<evidence type="ECO:0000313" key="8">
    <source>
        <dbReference type="EnsemblMetazoa" id="BGLB006672-PB"/>
    </source>
</evidence>
<dbReference type="InterPro" id="IPR020588">
    <property type="entry name" value="RecA_ATP-bd"/>
</dbReference>
<accession>A0A2C9JR50</accession>
<feature type="domain" description="RecA family profile 1" evidence="6">
    <location>
        <begin position="240"/>
        <end position="423"/>
    </location>
</feature>
<evidence type="ECO:0000256" key="2">
    <source>
        <dbReference type="ARBA" id="ARBA00022763"/>
    </source>
</evidence>
<proteinExistence type="inferred from homology"/>
<dbReference type="GO" id="GO:0016799">
    <property type="term" value="F:hydrolase activity, hydrolyzing N-glycosyl compounds"/>
    <property type="evidence" value="ECO:0007669"/>
    <property type="project" value="InterPro"/>
</dbReference>
<evidence type="ECO:0000259" key="7">
    <source>
        <dbReference type="PROSITE" id="PS51199"/>
    </source>
</evidence>
<dbReference type="InterPro" id="IPR007694">
    <property type="entry name" value="DNA_helicase_DnaB-like_C"/>
</dbReference>
<dbReference type="GO" id="GO:0006281">
    <property type="term" value="P:DNA repair"/>
    <property type="evidence" value="ECO:0007669"/>
    <property type="project" value="UniProtKB-KW"/>
</dbReference>
<feature type="active site" description="Proton acceptor" evidence="5">
    <location>
        <position position="511"/>
    </location>
</feature>
<dbReference type="PROSITE" id="PS50162">
    <property type="entry name" value="RECA_2"/>
    <property type="match status" value="1"/>
</dbReference>
<dbReference type="Proteomes" id="UP000076420">
    <property type="component" value="Unassembled WGS sequence"/>
</dbReference>
<dbReference type="SUPFAM" id="SSF52540">
    <property type="entry name" value="P-loop containing nucleoside triphosphate hydrolases"/>
    <property type="match status" value="1"/>
</dbReference>
<dbReference type="PANTHER" id="PTHR30153:SF2">
    <property type="entry name" value="REPLICATIVE DNA HELICASE"/>
    <property type="match status" value="1"/>
</dbReference>